<accession>A0ABQ4XV54</accession>
<organism evidence="3 4">
    <name type="scientific">Tanacetum coccineum</name>
    <dbReference type="NCBI Taxonomy" id="301880"/>
    <lineage>
        <taxon>Eukaryota</taxon>
        <taxon>Viridiplantae</taxon>
        <taxon>Streptophyta</taxon>
        <taxon>Embryophyta</taxon>
        <taxon>Tracheophyta</taxon>
        <taxon>Spermatophyta</taxon>
        <taxon>Magnoliopsida</taxon>
        <taxon>eudicotyledons</taxon>
        <taxon>Gunneridae</taxon>
        <taxon>Pentapetalae</taxon>
        <taxon>asterids</taxon>
        <taxon>campanulids</taxon>
        <taxon>Asterales</taxon>
        <taxon>Asteraceae</taxon>
        <taxon>Asteroideae</taxon>
        <taxon>Anthemideae</taxon>
        <taxon>Anthemidinae</taxon>
        <taxon>Tanacetum</taxon>
    </lineage>
</organism>
<dbReference type="InterPro" id="IPR043502">
    <property type="entry name" value="DNA/RNA_pol_sf"/>
</dbReference>
<dbReference type="InterPro" id="IPR013103">
    <property type="entry name" value="RVT_2"/>
</dbReference>
<sequence>MDCASSILSSIQLPINISQVVMSSDATVVEHDAQTIDVDQQQMVKTLGIVRLTDDGVKFYKPDVPDSVKPLKGKLFNTLEDALHFYKTYAKLSARVILDITTENKYVVCSFEEEHNHPFVDEDDISLLKSSRKLTFSKKQLLFRVSNNNIGPMKAFKMMKELFGGFDEIGATSVDCKNFRRGINLFIGEYDAEMVVELLMNKQEYINGFSCDYFTNDDGNLSGLFWADEVAKHNYLSFGDVISFDATFRSNKYKMVFVPFTGIDNHHRSVTLAAALLSNETAESYGWLLRAFKKAFGREPMVVVTDQDPAMKIAVEKEFCNSRHRFCMWHIMEKLSTKFRNYESNDIRSEDRRDLVHTFTELLSDESDDDRWVKGVWQTQADLNNLETTMNVSPIPTTRIDKDHPKDQIIGDLNLAIQTRRMTKISDEHAMVEKALYGLHQTPRAWYETLSTYLIENGFRRGTIDKTLFIKKDKGDILLVQVYVDDIIFGSTKKSLCVEFEGLQVQQKEDGIFISQNKYVAKILKKFDFATVKTTSTPIETNKALVKDKEVEVVDVHLYRLMIGSLMYLTVSRPDIMFAVCACARFQVTPKTSHIHAMKRIFRYLKGQPKLGLWYPRDSPFDLEAFSDSDYAGASLDRKSTTGGCQFLGKRLISWQYKKQTIVANSTTEAEYVAAANCYCQVLWIQNQILDYGFNFMNTKIYIDNESTIFIVKNLVFYSKTKHIQIRHHFIRDSYEKKLIQVIKIHTDHNVADLLTKAFDVSSGPIHLVANTTVYKEWEDRMERVVTTASSLEVVVSSAKISYWGVQKLKVVTAIGLLTTARHNLVLPVQATTKVKTVNGEHQLQALVDKKKVIITETSIRSHLNLEDAGGIDCLPTATIFEELARMGYEKPSPKFTFYKAFFSSQWKFLIHTITQCLSAKTTTWNEFGSTMASAIICFATNQKFNLSKYIFNAMVKHLEGGVKFLMYPRFVQVFINQQLGDMSHHKKTYVNPSHTKKIFANMKREGKDFSRRVTPLFATMMVQANQEEGVDSDIPTDS</sequence>
<dbReference type="Pfam" id="PF10551">
    <property type="entry name" value="MULE"/>
    <property type="match status" value="1"/>
</dbReference>
<feature type="domain" description="MULE transposase" evidence="2">
    <location>
        <begin position="241"/>
        <end position="334"/>
    </location>
</feature>
<dbReference type="PANTHER" id="PTHR47718:SF17">
    <property type="entry name" value="PROTEIN FAR1-RELATED SEQUENCE 5-LIKE"/>
    <property type="match status" value="1"/>
</dbReference>
<evidence type="ECO:0000313" key="3">
    <source>
        <dbReference type="EMBL" id="GJS68783.1"/>
    </source>
</evidence>
<dbReference type="InterPro" id="IPR018289">
    <property type="entry name" value="MULE_transposase_dom"/>
</dbReference>
<name>A0ABQ4XV54_9ASTR</name>
<evidence type="ECO:0000313" key="4">
    <source>
        <dbReference type="Proteomes" id="UP001151760"/>
    </source>
</evidence>
<feature type="domain" description="Reverse transcriptase Ty1/copia-type" evidence="1">
    <location>
        <begin position="431"/>
        <end position="494"/>
    </location>
</feature>
<proteinExistence type="predicted"/>
<dbReference type="EMBL" id="BQNB010009815">
    <property type="protein sequence ID" value="GJS68783.1"/>
    <property type="molecule type" value="Genomic_DNA"/>
</dbReference>
<dbReference type="SUPFAM" id="SSF56672">
    <property type="entry name" value="DNA/RNA polymerases"/>
    <property type="match status" value="1"/>
</dbReference>
<dbReference type="PANTHER" id="PTHR47718">
    <property type="entry name" value="OS01G0519700 PROTEIN"/>
    <property type="match status" value="1"/>
</dbReference>
<gene>
    <name evidence="3" type="ORF">Tco_0683348</name>
</gene>
<evidence type="ECO:0000259" key="1">
    <source>
        <dbReference type="Pfam" id="PF07727"/>
    </source>
</evidence>
<dbReference type="Proteomes" id="UP001151760">
    <property type="component" value="Unassembled WGS sequence"/>
</dbReference>
<dbReference type="CDD" id="cd09272">
    <property type="entry name" value="RNase_HI_RT_Ty1"/>
    <property type="match status" value="1"/>
</dbReference>
<keyword evidence="4" id="KW-1185">Reference proteome</keyword>
<reference evidence="3" key="2">
    <citation type="submission" date="2022-01" db="EMBL/GenBank/DDBJ databases">
        <authorList>
            <person name="Yamashiro T."/>
            <person name="Shiraishi A."/>
            <person name="Satake H."/>
            <person name="Nakayama K."/>
        </authorList>
    </citation>
    <scope>NUCLEOTIDE SEQUENCE</scope>
</reference>
<evidence type="ECO:0000259" key="2">
    <source>
        <dbReference type="Pfam" id="PF10551"/>
    </source>
</evidence>
<protein>
    <submittedName>
        <fullName evidence="3">Ribonuclease H-like domain-containing protein</fullName>
    </submittedName>
</protein>
<reference evidence="3" key="1">
    <citation type="journal article" date="2022" name="Int. J. Mol. Sci.">
        <title>Draft Genome of Tanacetum Coccineum: Genomic Comparison of Closely Related Tanacetum-Family Plants.</title>
        <authorList>
            <person name="Yamashiro T."/>
            <person name="Shiraishi A."/>
            <person name="Nakayama K."/>
            <person name="Satake H."/>
        </authorList>
    </citation>
    <scope>NUCLEOTIDE SEQUENCE</scope>
</reference>
<comment type="caution">
    <text evidence="3">The sequence shown here is derived from an EMBL/GenBank/DDBJ whole genome shotgun (WGS) entry which is preliminary data.</text>
</comment>
<dbReference type="Pfam" id="PF07727">
    <property type="entry name" value="RVT_2"/>
    <property type="match status" value="1"/>
</dbReference>